<keyword evidence="1" id="KW-0472">Membrane</keyword>
<dbReference type="RefSeq" id="WP_093882784.1">
    <property type="nucleotide sequence ID" value="NZ_FOBS01000006.1"/>
</dbReference>
<evidence type="ECO:0000256" key="1">
    <source>
        <dbReference type="SAM" id="Phobius"/>
    </source>
</evidence>
<reference evidence="2 3" key="1">
    <citation type="submission" date="2016-10" db="EMBL/GenBank/DDBJ databases">
        <authorList>
            <person name="de Groot N.N."/>
        </authorList>
    </citation>
    <scope>NUCLEOTIDE SEQUENCE [LARGE SCALE GENOMIC DNA]</scope>
    <source>
        <strain evidence="2 3">DSM 8423</strain>
    </source>
</reference>
<dbReference type="Proteomes" id="UP000198744">
    <property type="component" value="Unassembled WGS sequence"/>
</dbReference>
<organism evidence="2 3">
    <name type="scientific">Syntrophus gentianae</name>
    <dbReference type="NCBI Taxonomy" id="43775"/>
    <lineage>
        <taxon>Bacteria</taxon>
        <taxon>Pseudomonadati</taxon>
        <taxon>Thermodesulfobacteriota</taxon>
        <taxon>Syntrophia</taxon>
        <taxon>Syntrophales</taxon>
        <taxon>Syntrophaceae</taxon>
        <taxon>Syntrophus</taxon>
    </lineage>
</organism>
<proteinExistence type="predicted"/>
<feature type="transmembrane region" description="Helical" evidence="1">
    <location>
        <begin position="39"/>
        <end position="58"/>
    </location>
</feature>
<evidence type="ECO:0008006" key="4">
    <source>
        <dbReference type="Google" id="ProtNLM"/>
    </source>
</evidence>
<keyword evidence="1" id="KW-0812">Transmembrane</keyword>
<protein>
    <recommendedName>
        <fullName evidence="4">DUF2065 domain-containing protein</fullName>
    </recommendedName>
</protein>
<keyword evidence="1" id="KW-1133">Transmembrane helix</keyword>
<evidence type="ECO:0000313" key="2">
    <source>
        <dbReference type="EMBL" id="SEM19298.1"/>
    </source>
</evidence>
<dbReference type="EMBL" id="FOBS01000006">
    <property type="protein sequence ID" value="SEM19298.1"/>
    <property type="molecule type" value="Genomic_DNA"/>
</dbReference>
<accession>A0A1H7WE38</accession>
<dbReference type="OrthoDB" id="9815199at2"/>
<dbReference type="AlphaFoldDB" id="A0A1H7WE38"/>
<gene>
    <name evidence="2" type="ORF">SAMN04489760_10679</name>
</gene>
<name>A0A1H7WE38_9BACT</name>
<dbReference type="Pfam" id="PF09838">
    <property type="entry name" value="DUF2065"/>
    <property type="match status" value="1"/>
</dbReference>
<dbReference type="InterPro" id="IPR019201">
    <property type="entry name" value="DUF2065"/>
</dbReference>
<sequence>MKFFLCVLGMVFIFEGLPYVAFPGKLKAYLSRLLALPDSTLQFMGLIAMLVGLLLVYFGRS</sequence>
<keyword evidence="3" id="KW-1185">Reference proteome</keyword>
<evidence type="ECO:0000313" key="3">
    <source>
        <dbReference type="Proteomes" id="UP000198744"/>
    </source>
</evidence>
<dbReference type="STRING" id="43775.SAMN04489760_10679"/>